<keyword evidence="1" id="KW-0732">Signal</keyword>
<name>A0ABW3I4Z9_9FLAO</name>
<proteinExistence type="predicted"/>
<comment type="caution">
    <text evidence="2">The sequence shown here is derived from an EMBL/GenBank/DDBJ whole genome shotgun (WGS) entry which is preliminary data.</text>
</comment>
<dbReference type="EMBL" id="JBHTJM010000010">
    <property type="protein sequence ID" value="MFD0964890.1"/>
    <property type="molecule type" value="Genomic_DNA"/>
</dbReference>
<feature type="chain" id="PRO_5046990691" description="Lipoprotein" evidence="1">
    <location>
        <begin position="23"/>
        <end position="244"/>
    </location>
</feature>
<evidence type="ECO:0000313" key="3">
    <source>
        <dbReference type="Proteomes" id="UP001596997"/>
    </source>
</evidence>
<dbReference type="PROSITE" id="PS51257">
    <property type="entry name" value="PROKAR_LIPOPROTEIN"/>
    <property type="match status" value="1"/>
</dbReference>
<gene>
    <name evidence="2" type="ORF">ACFQ1O_12815</name>
</gene>
<sequence length="244" mass="25997">MKKLLKLSAFVVLSLFMFQSCSEDESKDAISNYSVFEAEEAELGIIVGETSGTRTVTVLNSSVASSDRVFNIIVDTDATTADPANYDVASSVTIPAGESTGTFEVTSTNANLGLELHLKIEPQEGWFIGKDIKLNIVDICADGTEKVTVDIVFDGYATESDWNITDSNGTVVMEVTGYATNVETDIQSACLAHGDYTFTINDSYGDGLSYPENGEYKVLVNGNQVVIGGGNFGSSASHNFTVGN</sequence>
<protein>
    <recommendedName>
        <fullName evidence="4">Lipoprotein</fullName>
    </recommendedName>
</protein>
<evidence type="ECO:0008006" key="4">
    <source>
        <dbReference type="Google" id="ProtNLM"/>
    </source>
</evidence>
<evidence type="ECO:0000313" key="2">
    <source>
        <dbReference type="EMBL" id="MFD0964890.1"/>
    </source>
</evidence>
<dbReference type="Proteomes" id="UP001596997">
    <property type="component" value="Unassembled WGS sequence"/>
</dbReference>
<dbReference type="RefSeq" id="WP_377716496.1">
    <property type="nucleotide sequence ID" value="NZ_JBHTJM010000010.1"/>
</dbReference>
<organism evidence="2 3">
    <name type="scientific">Pseudofulvibacter geojedonensis</name>
    <dbReference type="NCBI Taxonomy" id="1123758"/>
    <lineage>
        <taxon>Bacteria</taxon>
        <taxon>Pseudomonadati</taxon>
        <taxon>Bacteroidota</taxon>
        <taxon>Flavobacteriia</taxon>
        <taxon>Flavobacteriales</taxon>
        <taxon>Flavobacteriaceae</taxon>
        <taxon>Pseudofulvibacter</taxon>
    </lineage>
</organism>
<feature type="signal peptide" evidence="1">
    <location>
        <begin position="1"/>
        <end position="22"/>
    </location>
</feature>
<evidence type="ECO:0000256" key="1">
    <source>
        <dbReference type="SAM" id="SignalP"/>
    </source>
</evidence>
<keyword evidence="3" id="KW-1185">Reference proteome</keyword>
<reference evidence="3" key="1">
    <citation type="journal article" date="2019" name="Int. J. Syst. Evol. Microbiol.">
        <title>The Global Catalogue of Microorganisms (GCM) 10K type strain sequencing project: providing services to taxonomists for standard genome sequencing and annotation.</title>
        <authorList>
            <consortium name="The Broad Institute Genomics Platform"/>
            <consortium name="The Broad Institute Genome Sequencing Center for Infectious Disease"/>
            <person name="Wu L."/>
            <person name="Ma J."/>
        </authorList>
    </citation>
    <scope>NUCLEOTIDE SEQUENCE [LARGE SCALE GENOMIC DNA]</scope>
    <source>
        <strain evidence="3">CCUG 62114</strain>
    </source>
</reference>
<accession>A0ABW3I4Z9</accession>